<dbReference type="EMBL" id="NMUH01000886">
    <property type="protein sequence ID" value="MQL86231.1"/>
    <property type="molecule type" value="Genomic_DNA"/>
</dbReference>
<dbReference type="AlphaFoldDB" id="A0A843US77"/>
<comment type="caution">
    <text evidence="1">The sequence shown here is derived from an EMBL/GenBank/DDBJ whole genome shotgun (WGS) entry which is preliminary data.</text>
</comment>
<proteinExistence type="predicted"/>
<evidence type="ECO:0000313" key="1">
    <source>
        <dbReference type="EMBL" id="MQL86231.1"/>
    </source>
</evidence>
<reference evidence="1" key="1">
    <citation type="submission" date="2017-07" db="EMBL/GenBank/DDBJ databases">
        <title>Taro Niue Genome Assembly and Annotation.</title>
        <authorList>
            <person name="Atibalentja N."/>
            <person name="Keating K."/>
            <person name="Fields C.J."/>
        </authorList>
    </citation>
    <scope>NUCLEOTIDE SEQUENCE</scope>
    <source>
        <strain evidence="1">Niue_2</strain>
        <tissue evidence="1">Leaf</tissue>
    </source>
</reference>
<gene>
    <name evidence="1" type="ORF">Taro_018758</name>
</gene>
<sequence>MYGSKPRSRCTPVRVATESGQITTRTCTERDRLFRTGAEIATGFGKDRDRTALRSRRGLARIATELSGQALKSRRRNCCVQIATGKYVATRHQNAAYRAVALIESATESDRDLTCSWFFVQTYHVWTQGFEDEELRKKL</sequence>
<accession>A0A843US77</accession>
<protein>
    <submittedName>
        <fullName evidence="1">Uncharacterized protein</fullName>
    </submittedName>
</protein>
<keyword evidence="2" id="KW-1185">Reference proteome</keyword>
<dbReference type="Proteomes" id="UP000652761">
    <property type="component" value="Unassembled WGS sequence"/>
</dbReference>
<name>A0A843US77_COLES</name>
<organism evidence="1 2">
    <name type="scientific">Colocasia esculenta</name>
    <name type="common">Wild taro</name>
    <name type="synonym">Arum esculentum</name>
    <dbReference type="NCBI Taxonomy" id="4460"/>
    <lineage>
        <taxon>Eukaryota</taxon>
        <taxon>Viridiplantae</taxon>
        <taxon>Streptophyta</taxon>
        <taxon>Embryophyta</taxon>
        <taxon>Tracheophyta</taxon>
        <taxon>Spermatophyta</taxon>
        <taxon>Magnoliopsida</taxon>
        <taxon>Liliopsida</taxon>
        <taxon>Araceae</taxon>
        <taxon>Aroideae</taxon>
        <taxon>Colocasieae</taxon>
        <taxon>Colocasia</taxon>
    </lineage>
</organism>
<evidence type="ECO:0000313" key="2">
    <source>
        <dbReference type="Proteomes" id="UP000652761"/>
    </source>
</evidence>